<protein>
    <recommendedName>
        <fullName evidence="4">Secreted protein</fullName>
    </recommendedName>
</protein>
<organism evidence="2 3">
    <name type="scientific">Stephania yunnanensis</name>
    <dbReference type="NCBI Taxonomy" id="152371"/>
    <lineage>
        <taxon>Eukaryota</taxon>
        <taxon>Viridiplantae</taxon>
        <taxon>Streptophyta</taxon>
        <taxon>Embryophyta</taxon>
        <taxon>Tracheophyta</taxon>
        <taxon>Spermatophyta</taxon>
        <taxon>Magnoliopsida</taxon>
        <taxon>Ranunculales</taxon>
        <taxon>Menispermaceae</taxon>
        <taxon>Menispermoideae</taxon>
        <taxon>Cissampelideae</taxon>
        <taxon>Stephania</taxon>
    </lineage>
</organism>
<feature type="signal peptide" evidence="1">
    <location>
        <begin position="1"/>
        <end position="16"/>
    </location>
</feature>
<dbReference type="Proteomes" id="UP001420932">
    <property type="component" value="Unassembled WGS sequence"/>
</dbReference>
<accession>A0AAP0FPT2</accession>
<keyword evidence="1" id="KW-0732">Signal</keyword>
<evidence type="ECO:0000313" key="3">
    <source>
        <dbReference type="Proteomes" id="UP001420932"/>
    </source>
</evidence>
<reference evidence="2 3" key="1">
    <citation type="submission" date="2024-01" db="EMBL/GenBank/DDBJ databases">
        <title>Genome assemblies of Stephania.</title>
        <authorList>
            <person name="Yang L."/>
        </authorList>
    </citation>
    <scope>NUCLEOTIDE SEQUENCE [LARGE SCALE GENOMIC DNA]</scope>
    <source>
        <strain evidence="2">YNDBR</strain>
        <tissue evidence="2">Leaf</tissue>
    </source>
</reference>
<evidence type="ECO:0000256" key="1">
    <source>
        <dbReference type="SAM" id="SignalP"/>
    </source>
</evidence>
<comment type="caution">
    <text evidence="2">The sequence shown here is derived from an EMBL/GenBank/DDBJ whole genome shotgun (WGS) entry which is preliminary data.</text>
</comment>
<dbReference type="EMBL" id="JBBNAF010000010">
    <property type="protein sequence ID" value="KAK9108023.1"/>
    <property type="molecule type" value="Genomic_DNA"/>
</dbReference>
<sequence>MYVSFSPLFLLPPSSCSLLPACAVLPAPPSSHHLSLSNPCPPPFHLSIGRSASPFALTPASVTARPLWLGLRLLLCLSFLSVFVRELRGNSGVWARITKLSRDRLD</sequence>
<feature type="chain" id="PRO_5042844234" description="Secreted protein" evidence="1">
    <location>
        <begin position="17"/>
        <end position="106"/>
    </location>
</feature>
<proteinExistence type="predicted"/>
<evidence type="ECO:0008006" key="4">
    <source>
        <dbReference type="Google" id="ProtNLM"/>
    </source>
</evidence>
<keyword evidence="3" id="KW-1185">Reference proteome</keyword>
<gene>
    <name evidence="2" type="ORF">Syun_024034</name>
</gene>
<dbReference type="AlphaFoldDB" id="A0AAP0FPT2"/>
<name>A0AAP0FPT2_9MAGN</name>
<evidence type="ECO:0000313" key="2">
    <source>
        <dbReference type="EMBL" id="KAK9108023.1"/>
    </source>
</evidence>